<dbReference type="PANTHER" id="PTHR30146">
    <property type="entry name" value="LACI-RELATED TRANSCRIPTIONAL REPRESSOR"/>
    <property type="match status" value="1"/>
</dbReference>
<evidence type="ECO:0000256" key="1">
    <source>
        <dbReference type="ARBA" id="ARBA00023015"/>
    </source>
</evidence>
<keyword evidence="2" id="KW-0238">DNA-binding</keyword>
<dbReference type="PANTHER" id="PTHR30146:SF154">
    <property type="entry name" value="TRANSCRIPTION REGULATOR, MEMBER OF GALR FAMILY"/>
    <property type="match status" value="1"/>
</dbReference>
<name>A0A0R1WBS2_9LACO</name>
<sequence length="333" mass="38104">MGLIVTLNDVAKLANVSKMTASRVINHPEQVTDELKQLVFKAMKELNYQPNFAAKALAANTTRIIKLIILEKVDTVEPYYATLLMGVAQFLNSHQYALQVVTQKNAGIGDCDGYIITGARRDDFEWINELNRPTILFGENRHQYDFVDSDNKYGTFLATSAAINDGYEHIIFFGIDLKESFEYSRERGYMDTMQKAGREPQIVRFSNHSSQSQNYIQEHWQSFEKNTCFICSSDRLAIGVERGIQHMNGQIPEEFGITGFDGVFLDQISEPKLTTVKQPVMEMGSKIAELLLKKITWALPLDEDHHPNRTNRIEVVFSPELIRRQTTRNYHLN</sequence>
<dbReference type="SUPFAM" id="SSF47413">
    <property type="entry name" value="lambda repressor-like DNA-binding domains"/>
    <property type="match status" value="1"/>
</dbReference>
<dbReference type="SMART" id="SM00354">
    <property type="entry name" value="HTH_LACI"/>
    <property type="match status" value="1"/>
</dbReference>
<dbReference type="GO" id="GO:0000976">
    <property type="term" value="F:transcription cis-regulatory region binding"/>
    <property type="evidence" value="ECO:0007669"/>
    <property type="project" value="TreeGrafter"/>
</dbReference>
<evidence type="ECO:0000313" key="5">
    <source>
        <dbReference type="EMBL" id="KRM12937.1"/>
    </source>
</evidence>
<dbReference type="PATRIC" id="fig|1423735.3.peg.140"/>
<reference evidence="5 6" key="1">
    <citation type="journal article" date="2015" name="Genome Announc.">
        <title>Expanding the biotechnology potential of lactobacilli through comparative genomics of 213 strains and associated genera.</title>
        <authorList>
            <person name="Sun Z."/>
            <person name="Harris H.M."/>
            <person name="McCann A."/>
            <person name="Guo C."/>
            <person name="Argimon S."/>
            <person name="Zhang W."/>
            <person name="Yang X."/>
            <person name="Jeffery I.B."/>
            <person name="Cooney J.C."/>
            <person name="Kagawa T.F."/>
            <person name="Liu W."/>
            <person name="Song Y."/>
            <person name="Salvetti E."/>
            <person name="Wrobel A."/>
            <person name="Rasinkangas P."/>
            <person name="Parkhill J."/>
            <person name="Rea M.C."/>
            <person name="O'Sullivan O."/>
            <person name="Ritari J."/>
            <person name="Douillard F.P."/>
            <person name="Paul Ross R."/>
            <person name="Yang R."/>
            <person name="Briner A.E."/>
            <person name="Felis G.E."/>
            <person name="de Vos W.M."/>
            <person name="Barrangou R."/>
            <person name="Klaenhammer T.R."/>
            <person name="Caufield P.W."/>
            <person name="Cui Y."/>
            <person name="Zhang H."/>
            <person name="O'Toole P.W."/>
        </authorList>
    </citation>
    <scope>NUCLEOTIDE SEQUENCE [LARGE SCALE GENOMIC DNA]</scope>
    <source>
        <strain evidence="5 6">DSM 17758</strain>
    </source>
</reference>
<dbReference type="PROSITE" id="PS50932">
    <property type="entry name" value="HTH_LACI_2"/>
    <property type="match status" value="1"/>
</dbReference>
<evidence type="ECO:0000256" key="3">
    <source>
        <dbReference type="ARBA" id="ARBA00023163"/>
    </source>
</evidence>
<evidence type="ECO:0000256" key="2">
    <source>
        <dbReference type="ARBA" id="ARBA00023125"/>
    </source>
</evidence>
<gene>
    <name evidence="5" type="ORF">FC15_GL000138</name>
</gene>
<dbReference type="CDD" id="cd06267">
    <property type="entry name" value="PBP1_LacI_sugar_binding-like"/>
    <property type="match status" value="1"/>
</dbReference>
<dbReference type="InterPro" id="IPR046335">
    <property type="entry name" value="LacI/GalR-like_sensor"/>
</dbReference>
<accession>A0A0R1WBS2</accession>
<protein>
    <recommendedName>
        <fullName evidence="4">HTH lacI-type domain-containing protein</fullName>
    </recommendedName>
</protein>
<dbReference type="InterPro" id="IPR010982">
    <property type="entry name" value="Lambda_DNA-bd_dom_sf"/>
</dbReference>
<dbReference type="GO" id="GO:0003700">
    <property type="term" value="F:DNA-binding transcription factor activity"/>
    <property type="evidence" value="ECO:0007669"/>
    <property type="project" value="TreeGrafter"/>
</dbReference>
<keyword evidence="1" id="KW-0805">Transcription regulation</keyword>
<dbReference type="Gene3D" id="1.10.260.40">
    <property type="entry name" value="lambda repressor-like DNA-binding domains"/>
    <property type="match status" value="1"/>
</dbReference>
<dbReference type="InterPro" id="IPR028082">
    <property type="entry name" value="Peripla_BP_I"/>
</dbReference>
<dbReference type="AlphaFoldDB" id="A0A0R1WBS2"/>
<dbReference type="Proteomes" id="UP000051315">
    <property type="component" value="Unassembled WGS sequence"/>
</dbReference>
<dbReference type="PROSITE" id="PS00356">
    <property type="entry name" value="HTH_LACI_1"/>
    <property type="match status" value="1"/>
</dbReference>
<organism evidence="5 6">
    <name type="scientific">Lapidilactobacillus concavus DSM 17758</name>
    <dbReference type="NCBI Taxonomy" id="1423735"/>
    <lineage>
        <taxon>Bacteria</taxon>
        <taxon>Bacillati</taxon>
        <taxon>Bacillota</taxon>
        <taxon>Bacilli</taxon>
        <taxon>Lactobacillales</taxon>
        <taxon>Lactobacillaceae</taxon>
        <taxon>Lapidilactobacillus</taxon>
    </lineage>
</organism>
<dbReference type="InterPro" id="IPR000843">
    <property type="entry name" value="HTH_LacI"/>
</dbReference>
<evidence type="ECO:0000259" key="4">
    <source>
        <dbReference type="PROSITE" id="PS50932"/>
    </source>
</evidence>
<dbReference type="CDD" id="cd01392">
    <property type="entry name" value="HTH_LacI"/>
    <property type="match status" value="1"/>
</dbReference>
<dbReference type="Pfam" id="PF13377">
    <property type="entry name" value="Peripla_BP_3"/>
    <property type="match status" value="1"/>
</dbReference>
<keyword evidence="6" id="KW-1185">Reference proteome</keyword>
<comment type="caution">
    <text evidence="5">The sequence shown here is derived from an EMBL/GenBank/DDBJ whole genome shotgun (WGS) entry which is preliminary data.</text>
</comment>
<feature type="domain" description="HTH lacI-type" evidence="4">
    <location>
        <begin position="5"/>
        <end position="59"/>
    </location>
</feature>
<proteinExistence type="predicted"/>
<dbReference type="Gene3D" id="3.40.50.2300">
    <property type="match status" value="2"/>
</dbReference>
<keyword evidence="3" id="KW-0804">Transcription</keyword>
<dbReference type="EMBL" id="AZFX01000010">
    <property type="protein sequence ID" value="KRM12937.1"/>
    <property type="molecule type" value="Genomic_DNA"/>
</dbReference>
<dbReference type="Pfam" id="PF00356">
    <property type="entry name" value="LacI"/>
    <property type="match status" value="1"/>
</dbReference>
<evidence type="ECO:0000313" key="6">
    <source>
        <dbReference type="Proteomes" id="UP000051315"/>
    </source>
</evidence>
<dbReference type="SUPFAM" id="SSF53822">
    <property type="entry name" value="Periplasmic binding protein-like I"/>
    <property type="match status" value="1"/>
</dbReference>
<dbReference type="STRING" id="1423735.FC15_GL000138"/>